<dbReference type="EMBL" id="VEPZ02001051">
    <property type="protein sequence ID" value="KAE8697387.1"/>
    <property type="molecule type" value="Genomic_DNA"/>
</dbReference>
<sequence>MSGDNLTDGEPKVRSVLGDITNRSVKRGFLFISDALGFNSKEADNRFTKQVCLGEESLIQEKPKESQFEPNPNSSYICSGEVHTLKEDSMSVNEKVSEVREGVDLSDSDDRLDQGEGVGQVKEALEDSCRDETVFLGVGRLASINDGCIEWSRLPKSTLSLRPFELGRCAGLKNDGSNLICSKLALVLLA</sequence>
<proteinExistence type="predicted"/>
<comment type="caution">
    <text evidence="1">The sequence shown here is derived from an EMBL/GenBank/DDBJ whole genome shotgun (WGS) entry which is preliminary data.</text>
</comment>
<reference evidence="1" key="1">
    <citation type="submission" date="2019-09" db="EMBL/GenBank/DDBJ databases">
        <title>Draft genome information of white flower Hibiscus syriacus.</title>
        <authorList>
            <person name="Kim Y.-M."/>
        </authorList>
    </citation>
    <scope>NUCLEOTIDE SEQUENCE [LARGE SCALE GENOMIC DNA]</scope>
    <source>
        <strain evidence="1">YM2019G1</strain>
    </source>
</reference>
<gene>
    <name evidence="1" type="ORF">F3Y22_tig00110621pilonHSYRG00172</name>
</gene>
<protein>
    <submittedName>
        <fullName evidence="1">Acyl-CoA oxidase 2 isoform 1</fullName>
    </submittedName>
</protein>
<name>A0A6A3A199_HIBSY</name>
<accession>A0A6A3A199</accession>
<dbReference type="AlphaFoldDB" id="A0A6A3A199"/>
<dbReference type="Proteomes" id="UP000436088">
    <property type="component" value="Unassembled WGS sequence"/>
</dbReference>
<evidence type="ECO:0000313" key="2">
    <source>
        <dbReference type="Proteomes" id="UP000436088"/>
    </source>
</evidence>
<evidence type="ECO:0000313" key="1">
    <source>
        <dbReference type="EMBL" id="KAE8697387.1"/>
    </source>
</evidence>
<keyword evidence="2" id="KW-1185">Reference proteome</keyword>
<organism evidence="1 2">
    <name type="scientific">Hibiscus syriacus</name>
    <name type="common">Rose of Sharon</name>
    <dbReference type="NCBI Taxonomy" id="106335"/>
    <lineage>
        <taxon>Eukaryota</taxon>
        <taxon>Viridiplantae</taxon>
        <taxon>Streptophyta</taxon>
        <taxon>Embryophyta</taxon>
        <taxon>Tracheophyta</taxon>
        <taxon>Spermatophyta</taxon>
        <taxon>Magnoliopsida</taxon>
        <taxon>eudicotyledons</taxon>
        <taxon>Gunneridae</taxon>
        <taxon>Pentapetalae</taxon>
        <taxon>rosids</taxon>
        <taxon>malvids</taxon>
        <taxon>Malvales</taxon>
        <taxon>Malvaceae</taxon>
        <taxon>Malvoideae</taxon>
        <taxon>Hibiscus</taxon>
    </lineage>
</organism>